<comment type="caution">
    <text evidence="2">The sequence shown here is derived from an EMBL/GenBank/DDBJ whole genome shotgun (WGS) entry which is preliminary data.</text>
</comment>
<protein>
    <recommendedName>
        <fullName evidence="4">Lipoprotein</fullName>
    </recommendedName>
</protein>
<organism evidence="2 3">
    <name type="scientific">Dyella koreensis</name>
    <dbReference type="NCBI Taxonomy" id="311235"/>
    <lineage>
        <taxon>Bacteria</taxon>
        <taxon>Pseudomonadati</taxon>
        <taxon>Pseudomonadota</taxon>
        <taxon>Gammaproteobacteria</taxon>
        <taxon>Lysobacterales</taxon>
        <taxon>Rhodanobacteraceae</taxon>
        <taxon>Dyella</taxon>
    </lineage>
</organism>
<dbReference type="EMBL" id="JADIKD010000010">
    <property type="protein sequence ID" value="MFK2917750.1"/>
    <property type="molecule type" value="Genomic_DNA"/>
</dbReference>
<evidence type="ECO:0008006" key="4">
    <source>
        <dbReference type="Google" id="ProtNLM"/>
    </source>
</evidence>
<dbReference type="Proteomes" id="UP001620408">
    <property type="component" value="Unassembled WGS sequence"/>
</dbReference>
<reference evidence="2 3" key="1">
    <citation type="submission" date="2020-10" db="EMBL/GenBank/DDBJ databases">
        <title>Phylogeny of dyella-like bacteria.</title>
        <authorList>
            <person name="Fu J."/>
        </authorList>
    </citation>
    <scope>NUCLEOTIDE SEQUENCE [LARGE SCALE GENOMIC DNA]</scope>
    <source>
        <strain evidence="2 3">BB4</strain>
    </source>
</reference>
<evidence type="ECO:0000313" key="2">
    <source>
        <dbReference type="EMBL" id="MFK2917750.1"/>
    </source>
</evidence>
<keyword evidence="1" id="KW-0732">Signal</keyword>
<name>A0ABW8K589_9GAMM</name>
<keyword evidence="3" id="KW-1185">Reference proteome</keyword>
<dbReference type="RefSeq" id="WP_379986684.1">
    <property type="nucleotide sequence ID" value="NZ_JADIKD010000010.1"/>
</dbReference>
<evidence type="ECO:0000256" key="1">
    <source>
        <dbReference type="SAM" id="SignalP"/>
    </source>
</evidence>
<feature type="chain" id="PRO_5045066209" description="Lipoprotein" evidence="1">
    <location>
        <begin position="30"/>
        <end position="203"/>
    </location>
</feature>
<feature type="signal peptide" evidence="1">
    <location>
        <begin position="1"/>
        <end position="29"/>
    </location>
</feature>
<proteinExistence type="predicted"/>
<evidence type="ECO:0000313" key="3">
    <source>
        <dbReference type="Proteomes" id="UP001620408"/>
    </source>
</evidence>
<sequence length="203" mass="22501">MLHKTTRTLAILATALLTACSTPSPKAIATTQETSVMAPGDHKIVNPALSAEEISKRFLKLLGNIKSRSDLSVETIKESTGLTLEIDGKNAGYLSTDFGNGWRYKLVYIGESPAVLRGVGLYLVNREESESMAPVCTFNFDDYHHALKAMGYDDTPIYGEIGQLMDWRYYKNDITLSIRLRELTPRGHEGRPQNCVVFIGTLN</sequence>
<dbReference type="PROSITE" id="PS51257">
    <property type="entry name" value="PROKAR_LIPOPROTEIN"/>
    <property type="match status" value="1"/>
</dbReference>
<gene>
    <name evidence="2" type="ORF">ISS97_10805</name>
</gene>
<accession>A0ABW8K589</accession>